<evidence type="ECO:0000313" key="2">
    <source>
        <dbReference type="Proteomes" id="UP000680866"/>
    </source>
</evidence>
<name>A0A810MZ08_9ACTN</name>
<evidence type="ECO:0008006" key="3">
    <source>
        <dbReference type="Google" id="ProtNLM"/>
    </source>
</evidence>
<protein>
    <recommendedName>
        <fullName evidence="3">Peptidase S1 domain-containing protein</fullName>
    </recommendedName>
</protein>
<dbReference type="AlphaFoldDB" id="A0A810MZ08"/>
<dbReference type="SUPFAM" id="SSF50494">
    <property type="entry name" value="Trypsin-like serine proteases"/>
    <property type="match status" value="1"/>
</dbReference>
<dbReference type="Proteomes" id="UP000680866">
    <property type="component" value="Chromosome"/>
</dbReference>
<proteinExistence type="predicted"/>
<organism evidence="1 2">
    <name type="scientific">Polymorphospora rubra</name>
    <dbReference type="NCBI Taxonomy" id="338584"/>
    <lineage>
        <taxon>Bacteria</taxon>
        <taxon>Bacillati</taxon>
        <taxon>Actinomycetota</taxon>
        <taxon>Actinomycetes</taxon>
        <taxon>Micromonosporales</taxon>
        <taxon>Micromonosporaceae</taxon>
        <taxon>Polymorphospora</taxon>
    </lineage>
</organism>
<sequence length="398" mass="41569">MADDKLPPSTVPPADSSNFLAAPDARQDLLMDLKSWIITQPGIEDSGYVESVNDSARLSTTLLWHGPANELQHAILAEGKRRGITVTIKQRKFSRAKLLDAASTAADSAGRGAFKDYKINSIVALDPNIDGIVVRGGQTRSSATTGPAADLAFAKAASAELGVDVTLQAAGVITPFATRSNDNAPFNAGGYMIAGNGTSCSTGFGIWLNGVRRTTTARHCWQHDYRARNNSSTSYGDGLVNSPDGAARVMTTAGFYWMFDGAWNNAAGYKKTVIGFSDVSTGDSVCTSGGNSGVRCGIQVERMCVLFNDGMGFGNVCTIEGHQVNNGLAAIQGDSGGPVFTTSGTNQVRATGMIQAGVDGWTNCTGVHDGGSNICSDRILFTSMRTITNSLGASLVVG</sequence>
<dbReference type="EMBL" id="AP023359">
    <property type="protein sequence ID" value="BCJ64813.1"/>
    <property type="molecule type" value="Genomic_DNA"/>
</dbReference>
<keyword evidence="2" id="KW-1185">Reference proteome</keyword>
<dbReference type="InterPro" id="IPR043504">
    <property type="entry name" value="Peptidase_S1_PA_chymotrypsin"/>
</dbReference>
<dbReference type="InterPro" id="IPR009003">
    <property type="entry name" value="Peptidase_S1_PA"/>
</dbReference>
<gene>
    <name evidence="1" type="ORF">Prubr_18340</name>
</gene>
<reference evidence="1" key="1">
    <citation type="submission" date="2020-08" db="EMBL/GenBank/DDBJ databases">
        <title>Whole genome shotgun sequence of Polymorphospora rubra NBRC 101157.</title>
        <authorList>
            <person name="Komaki H."/>
            <person name="Tamura T."/>
        </authorList>
    </citation>
    <scope>NUCLEOTIDE SEQUENCE</scope>
    <source>
        <strain evidence="1">NBRC 101157</strain>
    </source>
</reference>
<accession>A0A810MZ08</accession>
<dbReference type="Gene3D" id="2.40.10.10">
    <property type="entry name" value="Trypsin-like serine proteases"/>
    <property type="match status" value="2"/>
</dbReference>
<dbReference type="KEGG" id="pry:Prubr_18340"/>
<evidence type="ECO:0000313" key="1">
    <source>
        <dbReference type="EMBL" id="BCJ64813.1"/>
    </source>
</evidence>